<organism evidence="9 10">
    <name type="scientific">Kingdonia uniflora</name>
    <dbReference type="NCBI Taxonomy" id="39325"/>
    <lineage>
        <taxon>Eukaryota</taxon>
        <taxon>Viridiplantae</taxon>
        <taxon>Streptophyta</taxon>
        <taxon>Embryophyta</taxon>
        <taxon>Tracheophyta</taxon>
        <taxon>Spermatophyta</taxon>
        <taxon>Magnoliopsida</taxon>
        <taxon>Ranunculales</taxon>
        <taxon>Circaeasteraceae</taxon>
        <taxon>Kingdonia</taxon>
    </lineage>
</organism>
<evidence type="ECO:0000256" key="1">
    <source>
        <dbReference type="ARBA" id="ARBA00004141"/>
    </source>
</evidence>
<dbReference type="InterPro" id="IPR045262">
    <property type="entry name" value="STP/PLT_plant"/>
</dbReference>
<dbReference type="EMBL" id="JACGCM010001560">
    <property type="protein sequence ID" value="KAF6153558.1"/>
    <property type="molecule type" value="Genomic_DNA"/>
</dbReference>
<keyword evidence="10" id="KW-1185">Reference proteome</keyword>
<evidence type="ECO:0000256" key="6">
    <source>
        <dbReference type="ARBA" id="ARBA00023136"/>
    </source>
</evidence>
<keyword evidence="5 7" id="KW-1133">Transmembrane helix</keyword>
<evidence type="ECO:0000259" key="8">
    <source>
        <dbReference type="PROSITE" id="PS50850"/>
    </source>
</evidence>
<dbReference type="GO" id="GO:0015144">
    <property type="term" value="F:carbohydrate transmembrane transporter activity"/>
    <property type="evidence" value="ECO:0007669"/>
    <property type="project" value="InterPro"/>
</dbReference>
<keyword evidence="6 7" id="KW-0472">Membrane</keyword>
<evidence type="ECO:0000313" key="10">
    <source>
        <dbReference type="Proteomes" id="UP000541444"/>
    </source>
</evidence>
<dbReference type="PROSITE" id="PS50850">
    <property type="entry name" value="MFS"/>
    <property type="match status" value="1"/>
</dbReference>
<keyword evidence="3" id="KW-0813">Transport</keyword>
<dbReference type="Proteomes" id="UP000541444">
    <property type="component" value="Unassembled WGS sequence"/>
</dbReference>
<name>A0A7J7MFQ6_9MAGN</name>
<reference evidence="9 10" key="1">
    <citation type="journal article" date="2020" name="IScience">
        <title>Genome Sequencing of the Endangered Kingdonia uniflora (Circaeasteraceae, Ranunculales) Reveals Potential Mechanisms of Evolutionary Specialization.</title>
        <authorList>
            <person name="Sun Y."/>
            <person name="Deng T."/>
            <person name="Zhang A."/>
            <person name="Moore M.J."/>
            <person name="Landis J.B."/>
            <person name="Lin N."/>
            <person name="Zhang H."/>
            <person name="Zhang X."/>
            <person name="Huang J."/>
            <person name="Zhang X."/>
            <person name="Sun H."/>
            <person name="Wang H."/>
        </authorList>
    </citation>
    <scope>NUCLEOTIDE SEQUENCE [LARGE SCALE GENOMIC DNA]</scope>
    <source>
        <strain evidence="9">TB1705</strain>
        <tissue evidence="9">Leaf</tissue>
    </source>
</reference>
<evidence type="ECO:0000256" key="5">
    <source>
        <dbReference type="ARBA" id="ARBA00022989"/>
    </source>
</evidence>
<evidence type="ECO:0000313" key="9">
    <source>
        <dbReference type="EMBL" id="KAF6153558.1"/>
    </source>
</evidence>
<comment type="similarity">
    <text evidence="2">Belongs to the major facilitator superfamily. Sugar transporter (TC 2.A.1.1) family.</text>
</comment>
<evidence type="ECO:0000256" key="2">
    <source>
        <dbReference type="ARBA" id="ARBA00010992"/>
    </source>
</evidence>
<dbReference type="PANTHER" id="PTHR23500">
    <property type="entry name" value="SOLUTE CARRIER FAMILY 2, FACILITATED GLUCOSE TRANSPORTER"/>
    <property type="match status" value="1"/>
</dbReference>
<protein>
    <recommendedName>
        <fullName evidence="8">Major facilitator superfamily (MFS) profile domain-containing protein</fullName>
    </recommendedName>
</protein>
<comment type="caution">
    <text evidence="9">The sequence shown here is derived from an EMBL/GenBank/DDBJ whole genome shotgun (WGS) entry which is preliminary data.</text>
</comment>
<accession>A0A7J7MFQ6</accession>
<evidence type="ECO:0000256" key="3">
    <source>
        <dbReference type="ARBA" id="ARBA00022448"/>
    </source>
</evidence>
<gene>
    <name evidence="9" type="ORF">GIB67_027425</name>
</gene>
<dbReference type="Gene3D" id="1.20.1250.20">
    <property type="entry name" value="MFS general substrate transporter like domains"/>
    <property type="match status" value="1"/>
</dbReference>
<comment type="subcellular location">
    <subcellularLocation>
        <location evidence="1">Membrane</location>
        <topology evidence="1">Multi-pass membrane protein</topology>
    </subcellularLocation>
</comment>
<dbReference type="AlphaFoldDB" id="A0A7J7MFQ6"/>
<evidence type="ECO:0000256" key="7">
    <source>
        <dbReference type="SAM" id="Phobius"/>
    </source>
</evidence>
<dbReference type="InterPro" id="IPR036259">
    <property type="entry name" value="MFS_trans_sf"/>
</dbReference>
<keyword evidence="4 7" id="KW-0812">Transmembrane</keyword>
<dbReference type="PANTHER" id="PTHR23500:SF574">
    <property type="entry name" value="SUGAR TRANSPORT PROTEIN 1"/>
    <property type="match status" value="1"/>
</dbReference>
<evidence type="ECO:0000256" key="4">
    <source>
        <dbReference type="ARBA" id="ARBA00022692"/>
    </source>
</evidence>
<dbReference type="GO" id="GO:0016020">
    <property type="term" value="C:membrane"/>
    <property type="evidence" value="ECO:0007669"/>
    <property type="project" value="UniProtKB-SubCell"/>
</dbReference>
<feature type="domain" description="Major facilitator superfamily (MFS) profile" evidence="8">
    <location>
        <begin position="1"/>
        <end position="45"/>
    </location>
</feature>
<dbReference type="InterPro" id="IPR020846">
    <property type="entry name" value="MFS_dom"/>
</dbReference>
<feature type="transmembrane region" description="Helical" evidence="7">
    <location>
        <begin position="20"/>
        <end position="41"/>
    </location>
</feature>
<dbReference type="Pfam" id="PF00083">
    <property type="entry name" value="Sugar_tr"/>
    <property type="match status" value="1"/>
</dbReference>
<sequence length="55" mass="6773">MFFTFLIEKVFLQMLCHFKFGLFFFFAAFTVMMFIFVHFFLQETKGIPIEEMWVV</sequence>
<dbReference type="InterPro" id="IPR005828">
    <property type="entry name" value="MFS_sugar_transport-like"/>
</dbReference>
<proteinExistence type="inferred from homology"/>